<gene>
    <name evidence="1" type="ORF">LOK49_LG07G01400</name>
</gene>
<protein>
    <submittedName>
        <fullName evidence="1">Zinc finger A20 and AN1 domain-containing stress-associated protein 1</fullName>
    </submittedName>
</protein>
<name>A0ACC0GZC4_9ERIC</name>
<evidence type="ECO:0000313" key="1">
    <source>
        <dbReference type="EMBL" id="KAI8006034.1"/>
    </source>
</evidence>
<reference evidence="1 2" key="1">
    <citation type="journal article" date="2022" name="Plant J.">
        <title>Chromosome-level genome of Camellia lanceoleosa provides a valuable resource for understanding genome evolution and self-incompatibility.</title>
        <authorList>
            <person name="Gong W."/>
            <person name="Xiao S."/>
            <person name="Wang L."/>
            <person name="Liao Z."/>
            <person name="Chang Y."/>
            <person name="Mo W."/>
            <person name="Hu G."/>
            <person name="Li W."/>
            <person name="Zhao G."/>
            <person name="Zhu H."/>
            <person name="Hu X."/>
            <person name="Ji K."/>
            <person name="Xiang X."/>
            <person name="Song Q."/>
            <person name="Yuan D."/>
            <person name="Jin S."/>
            <person name="Zhang L."/>
        </authorList>
    </citation>
    <scope>NUCLEOTIDE SEQUENCE [LARGE SCALE GENOMIC DNA]</scope>
    <source>
        <strain evidence="1">SQ_2022a</strain>
    </source>
</reference>
<comment type="caution">
    <text evidence="1">The sequence shown here is derived from an EMBL/GenBank/DDBJ whole genome shotgun (WGS) entry which is preliminary data.</text>
</comment>
<dbReference type="Proteomes" id="UP001060215">
    <property type="component" value="Chromosome 7"/>
</dbReference>
<sequence length="96" mass="11142">MCKLSIILYFFVIIFPDIPSFWGVTWVMKGKKMNDNISFQPAEPKLCANWYGFFGIMATVNLCSKCYRDLRITKEQATSAKTTMDKLIDGFHVEMR</sequence>
<accession>A0ACC0GZC4</accession>
<evidence type="ECO:0000313" key="2">
    <source>
        <dbReference type="Proteomes" id="UP001060215"/>
    </source>
</evidence>
<organism evidence="1 2">
    <name type="scientific">Camellia lanceoleosa</name>
    <dbReference type="NCBI Taxonomy" id="1840588"/>
    <lineage>
        <taxon>Eukaryota</taxon>
        <taxon>Viridiplantae</taxon>
        <taxon>Streptophyta</taxon>
        <taxon>Embryophyta</taxon>
        <taxon>Tracheophyta</taxon>
        <taxon>Spermatophyta</taxon>
        <taxon>Magnoliopsida</taxon>
        <taxon>eudicotyledons</taxon>
        <taxon>Gunneridae</taxon>
        <taxon>Pentapetalae</taxon>
        <taxon>asterids</taxon>
        <taxon>Ericales</taxon>
        <taxon>Theaceae</taxon>
        <taxon>Camellia</taxon>
    </lineage>
</organism>
<proteinExistence type="predicted"/>
<keyword evidence="2" id="KW-1185">Reference proteome</keyword>
<dbReference type="EMBL" id="CM045764">
    <property type="protein sequence ID" value="KAI8006034.1"/>
    <property type="molecule type" value="Genomic_DNA"/>
</dbReference>